<name>L9K3P0_TUPCH</name>
<dbReference type="EMBL" id="KB320924">
    <property type="protein sequence ID" value="ELW56042.1"/>
    <property type="molecule type" value="Genomic_DNA"/>
</dbReference>
<accession>L9K3P0</accession>
<dbReference type="InParanoid" id="L9K3P0"/>
<protein>
    <submittedName>
        <fullName evidence="1">Uncharacterized protein</fullName>
    </submittedName>
</protein>
<proteinExistence type="predicted"/>
<reference evidence="2" key="1">
    <citation type="submission" date="2012-07" db="EMBL/GenBank/DDBJ databases">
        <title>Genome of the Chinese tree shrew, a rising model animal genetically related to primates.</title>
        <authorList>
            <person name="Zhang G."/>
            <person name="Fan Y."/>
            <person name="Yao Y."/>
            <person name="Huang Z."/>
        </authorList>
    </citation>
    <scope>NUCLEOTIDE SEQUENCE [LARGE SCALE GENOMIC DNA]</scope>
</reference>
<reference evidence="2" key="2">
    <citation type="journal article" date="2013" name="Nat. Commun.">
        <title>Genome of the Chinese tree shrew.</title>
        <authorList>
            <person name="Fan Y."/>
            <person name="Huang Z.Y."/>
            <person name="Cao C.C."/>
            <person name="Chen C.S."/>
            <person name="Chen Y.X."/>
            <person name="Fan D.D."/>
            <person name="He J."/>
            <person name="Hou H.L."/>
            <person name="Hu L."/>
            <person name="Hu X.T."/>
            <person name="Jiang X.T."/>
            <person name="Lai R."/>
            <person name="Lang Y.S."/>
            <person name="Liang B."/>
            <person name="Liao S.G."/>
            <person name="Mu D."/>
            <person name="Ma Y.Y."/>
            <person name="Niu Y.Y."/>
            <person name="Sun X.Q."/>
            <person name="Xia J.Q."/>
            <person name="Xiao J."/>
            <person name="Xiong Z.Q."/>
            <person name="Xu L."/>
            <person name="Yang L."/>
            <person name="Zhang Y."/>
            <person name="Zhao W."/>
            <person name="Zhao X.D."/>
            <person name="Zheng Y.T."/>
            <person name="Zhou J.M."/>
            <person name="Zhu Y.B."/>
            <person name="Zhang G.J."/>
            <person name="Wang J."/>
            <person name="Yao Y.G."/>
        </authorList>
    </citation>
    <scope>NUCLEOTIDE SEQUENCE [LARGE SCALE GENOMIC DNA]</scope>
</reference>
<evidence type="ECO:0000313" key="2">
    <source>
        <dbReference type="Proteomes" id="UP000011518"/>
    </source>
</evidence>
<evidence type="ECO:0000313" key="1">
    <source>
        <dbReference type="EMBL" id="ELW56042.1"/>
    </source>
</evidence>
<organism evidence="1 2">
    <name type="scientific">Tupaia chinensis</name>
    <name type="common">Chinese tree shrew</name>
    <name type="synonym">Tupaia belangeri chinensis</name>
    <dbReference type="NCBI Taxonomy" id="246437"/>
    <lineage>
        <taxon>Eukaryota</taxon>
        <taxon>Metazoa</taxon>
        <taxon>Chordata</taxon>
        <taxon>Craniata</taxon>
        <taxon>Vertebrata</taxon>
        <taxon>Euteleostomi</taxon>
        <taxon>Mammalia</taxon>
        <taxon>Eutheria</taxon>
        <taxon>Euarchontoglires</taxon>
        <taxon>Scandentia</taxon>
        <taxon>Tupaiidae</taxon>
        <taxon>Tupaia</taxon>
    </lineage>
</organism>
<keyword evidence="2" id="KW-1185">Reference proteome</keyword>
<dbReference type="AlphaFoldDB" id="L9K3P0"/>
<dbReference type="Proteomes" id="UP000011518">
    <property type="component" value="Unassembled WGS sequence"/>
</dbReference>
<gene>
    <name evidence="1" type="ORF">TREES_T100012129</name>
</gene>
<sequence length="95" mass="10743">MHFKSSFPCCMRNGPDQVFKSQQASPAPSAIVLFKMNTSSCVDHTPERGRNDLYKGLVSDREELNVKRTEGLERPGVRDHGAGRYQYRSTRARAL</sequence>